<dbReference type="GO" id="GO:0003700">
    <property type="term" value="F:DNA-binding transcription factor activity"/>
    <property type="evidence" value="ECO:0007669"/>
    <property type="project" value="InterPro"/>
</dbReference>
<keyword evidence="2 6" id="KW-0238">DNA-binding</keyword>
<keyword evidence="7" id="KW-1185">Reference proteome</keyword>
<keyword evidence="1" id="KW-0805">Transcription regulation</keyword>
<dbReference type="SMART" id="SM00347">
    <property type="entry name" value="HTH_MARR"/>
    <property type="match status" value="1"/>
</dbReference>
<accession>A0A1T4RYR9</accession>
<dbReference type="OrthoDB" id="582199at2"/>
<evidence type="ECO:0000256" key="4">
    <source>
        <dbReference type="SAM" id="MobiDB-lite"/>
    </source>
</evidence>
<dbReference type="Pfam" id="PF12802">
    <property type="entry name" value="MarR_2"/>
    <property type="match status" value="1"/>
</dbReference>
<keyword evidence="3" id="KW-0804">Transcription</keyword>
<dbReference type="InterPro" id="IPR036390">
    <property type="entry name" value="WH_DNA-bd_sf"/>
</dbReference>
<protein>
    <submittedName>
        <fullName evidence="6">DNA-binding transcriptional regulator, MarR family</fullName>
    </submittedName>
</protein>
<dbReference type="InterPro" id="IPR036388">
    <property type="entry name" value="WH-like_DNA-bd_sf"/>
</dbReference>
<dbReference type="InterPro" id="IPR000835">
    <property type="entry name" value="HTH_MarR-typ"/>
</dbReference>
<evidence type="ECO:0000256" key="1">
    <source>
        <dbReference type="ARBA" id="ARBA00023015"/>
    </source>
</evidence>
<evidence type="ECO:0000256" key="2">
    <source>
        <dbReference type="ARBA" id="ARBA00023125"/>
    </source>
</evidence>
<dbReference type="Proteomes" id="UP000190135">
    <property type="component" value="Unassembled WGS sequence"/>
</dbReference>
<reference evidence="6 7" key="1">
    <citation type="submission" date="2017-02" db="EMBL/GenBank/DDBJ databases">
        <authorList>
            <person name="Peterson S.W."/>
        </authorList>
    </citation>
    <scope>NUCLEOTIDE SEQUENCE [LARGE SCALE GENOMIC DNA]</scope>
    <source>
        <strain evidence="6 7">USBA 369</strain>
    </source>
</reference>
<name>A0A1T4RYR9_9HYPH</name>
<gene>
    <name evidence="6" type="ORF">SAMN05428963_10871</name>
</gene>
<evidence type="ECO:0000313" key="6">
    <source>
        <dbReference type="EMBL" id="SKA20848.1"/>
    </source>
</evidence>
<dbReference type="PANTHER" id="PTHR33164">
    <property type="entry name" value="TRANSCRIPTIONAL REGULATOR, MARR FAMILY"/>
    <property type="match status" value="1"/>
</dbReference>
<feature type="domain" description="HTH marR-type" evidence="5">
    <location>
        <begin position="8"/>
        <end position="142"/>
    </location>
</feature>
<evidence type="ECO:0000313" key="7">
    <source>
        <dbReference type="Proteomes" id="UP000190135"/>
    </source>
</evidence>
<evidence type="ECO:0000259" key="5">
    <source>
        <dbReference type="PROSITE" id="PS50995"/>
    </source>
</evidence>
<dbReference type="PRINTS" id="PR00598">
    <property type="entry name" value="HTHMARR"/>
</dbReference>
<dbReference type="PANTHER" id="PTHR33164:SF64">
    <property type="entry name" value="TRANSCRIPTIONAL REGULATOR SLYA"/>
    <property type="match status" value="1"/>
</dbReference>
<proteinExistence type="predicted"/>
<dbReference type="InterPro" id="IPR039422">
    <property type="entry name" value="MarR/SlyA-like"/>
</dbReference>
<dbReference type="GO" id="GO:0003677">
    <property type="term" value="F:DNA binding"/>
    <property type="evidence" value="ECO:0007669"/>
    <property type="project" value="UniProtKB-KW"/>
</dbReference>
<evidence type="ECO:0000256" key="3">
    <source>
        <dbReference type="ARBA" id="ARBA00023163"/>
    </source>
</evidence>
<sequence>MSDHLPNNNSFGFLLTDVSRLFRQTFEKAIMEAGIDLTPGEVRALAHVARAPGSRQATIAERMGVEPMTLSAYLDRLESRRLINRETDPSDRRAKIVTLTDESEEVFKRVQPVAEAIYRQTVDGIDPAVQDAVGAALARMRGNLASSDPLLRQPWSSRAEHVRSDSRPASAD</sequence>
<dbReference type="Gene3D" id="1.10.10.10">
    <property type="entry name" value="Winged helix-like DNA-binding domain superfamily/Winged helix DNA-binding domain"/>
    <property type="match status" value="1"/>
</dbReference>
<dbReference type="PROSITE" id="PS50995">
    <property type="entry name" value="HTH_MARR_2"/>
    <property type="match status" value="1"/>
</dbReference>
<dbReference type="RefSeq" id="WP_078708808.1">
    <property type="nucleotide sequence ID" value="NZ_FUXL01000008.1"/>
</dbReference>
<dbReference type="GO" id="GO:0006950">
    <property type="term" value="P:response to stress"/>
    <property type="evidence" value="ECO:0007669"/>
    <property type="project" value="TreeGrafter"/>
</dbReference>
<feature type="region of interest" description="Disordered" evidence="4">
    <location>
        <begin position="148"/>
        <end position="172"/>
    </location>
</feature>
<dbReference type="SUPFAM" id="SSF46785">
    <property type="entry name" value="Winged helix' DNA-binding domain"/>
    <property type="match status" value="1"/>
</dbReference>
<organism evidence="6 7">
    <name type="scientific">Consotaella salsifontis</name>
    <dbReference type="NCBI Taxonomy" id="1365950"/>
    <lineage>
        <taxon>Bacteria</taxon>
        <taxon>Pseudomonadati</taxon>
        <taxon>Pseudomonadota</taxon>
        <taxon>Alphaproteobacteria</taxon>
        <taxon>Hyphomicrobiales</taxon>
        <taxon>Aurantimonadaceae</taxon>
        <taxon>Consotaella</taxon>
    </lineage>
</organism>
<dbReference type="EMBL" id="FUXL01000008">
    <property type="protein sequence ID" value="SKA20848.1"/>
    <property type="molecule type" value="Genomic_DNA"/>
</dbReference>
<dbReference type="AlphaFoldDB" id="A0A1T4RYR9"/>
<dbReference type="STRING" id="1365950.SAMN05428963_10871"/>